<dbReference type="PANTHER" id="PTHR35472">
    <property type="match status" value="1"/>
</dbReference>
<gene>
    <name evidence="2" type="ORF">Acr_11g0016440</name>
</gene>
<protein>
    <submittedName>
        <fullName evidence="2">Uncharacterized protein</fullName>
    </submittedName>
</protein>
<dbReference type="OrthoDB" id="663321at2759"/>
<keyword evidence="3" id="KW-1185">Reference proteome</keyword>
<feature type="region of interest" description="Disordered" evidence="1">
    <location>
        <begin position="126"/>
        <end position="157"/>
    </location>
</feature>
<accession>A0A7J0FF75</accession>
<dbReference type="AlphaFoldDB" id="A0A7J0FF75"/>
<evidence type="ECO:0000313" key="2">
    <source>
        <dbReference type="EMBL" id="GFY97338.1"/>
    </source>
</evidence>
<dbReference type="InterPro" id="IPR055317">
    <property type="entry name" value="CLE14-like"/>
</dbReference>
<evidence type="ECO:0000256" key="1">
    <source>
        <dbReference type="SAM" id="MobiDB-lite"/>
    </source>
</evidence>
<evidence type="ECO:0000313" key="3">
    <source>
        <dbReference type="Proteomes" id="UP000585474"/>
    </source>
</evidence>
<sequence length="157" mass="17466">MTWAFLSFQHPLDVITFGSYLDPRLLRAIFKNLTPAFTSEQTQQKPVSSAYVRQSVLGKFSQAQNFMGIQNPGFPILILVILTITQLSNGRHLHNRITIEASQERSTNEFYPRFSNHFSTAAAAAAAAPEKSRNDQVDPVYGVSHRTVPGGPNPLHN</sequence>
<reference evidence="2 3" key="1">
    <citation type="submission" date="2019-07" db="EMBL/GenBank/DDBJ databases">
        <title>De Novo Assembly of kiwifruit Actinidia rufa.</title>
        <authorList>
            <person name="Sugita-Konishi S."/>
            <person name="Sato K."/>
            <person name="Mori E."/>
            <person name="Abe Y."/>
            <person name="Kisaki G."/>
            <person name="Hamano K."/>
            <person name="Suezawa K."/>
            <person name="Otani M."/>
            <person name="Fukuda T."/>
            <person name="Manabe T."/>
            <person name="Gomi K."/>
            <person name="Tabuchi M."/>
            <person name="Akimitsu K."/>
            <person name="Kataoka I."/>
        </authorList>
    </citation>
    <scope>NUCLEOTIDE SEQUENCE [LARGE SCALE GENOMIC DNA]</scope>
    <source>
        <strain evidence="3">cv. Fuchu</strain>
    </source>
</reference>
<proteinExistence type="predicted"/>
<dbReference type="Proteomes" id="UP000585474">
    <property type="component" value="Unassembled WGS sequence"/>
</dbReference>
<dbReference type="PANTHER" id="PTHR35472:SF4">
    <property type="entry name" value="DUF19 DOMAIN-CONTAINING PROTEIN"/>
    <property type="match status" value="1"/>
</dbReference>
<name>A0A7J0FF75_9ERIC</name>
<organism evidence="2 3">
    <name type="scientific">Actinidia rufa</name>
    <dbReference type="NCBI Taxonomy" id="165716"/>
    <lineage>
        <taxon>Eukaryota</taxon>
        <taxon>Viridiplantae</taxon>
        <taxon>Streptophyta</taxon>
        <taxon>Embryophyta</taxon>
        <taxon>Tracheophyta</taxon>
        <taxon>Spermatophyta</taxon>
        <taxon>Magnoliopsida</taxon>
        <taxon>eudicotyledons</taxon>
        <taxon>Gunneridae</taxon>
        <taxon>Pentapetalae</taxon>
        <taxon>asterids</taxon>
        <taxon>Ericales</taxon>
        <taxon>Actinidiaceae</taxon>
        <taxon>Actinidia</taxon>
    </lineage>
</organism>
<comment type="caution">
    <text evidence="2">The sequence shown here is derived from an EMBL/GenBank/DDBJ whole genome shotgun (WGS) entry which is preliminary data.</text>
</comment>
<dbReference type="EMBL" id="BJWL01000011">
    <property type="protein sequence ID" value="GFY97338.1"/>
    <property type="molecule type" value="Genomic_DNA"/>
</dbReference>